<evidence type="ECO:0000313" key="2">
    <source>
        <dbReference type="Proteomes" id="UP000176951"/>
    </source>
</evidence>
<evidence type="ECO:0008006" key="3">
    <source>
        <dbReference type="Google" id="ProtNLM"/>
    </source>
</evidence>
<organism evidence="1 2">
    <name type="scientific">Candidatus Terrybacteria bacterium RIFCSPLOWO2_01_FULL_40_23</name>
    <dbReference type="NCBI Taxonomy" id="1802366"/>
    <lineage>
        <taxon>Bacteria</taxon>
        <taxon>Candidatus Terryibacteriota</taxon>
    </lineage>
</organism>
<accession>A0A1G2PUY9</accession>
<protein>
    <recommendedName>
        <fullName evidence="3">ParB/Sulfiredoxin domain-containing protein</fullName>
    </recommendedName>
</protein>
<sequence length="224" mass="26174">MQQLKTNFPDKEYLEVLISHFRKKALARQQPFEQLLTLSGVSMNWIADYIFDENVAWSKETLSVDDLSFTGTNSTWNKILLEQCERSPKRFRELLQNDSSILQLFADAKFNEVPILVRWEEKKYKVLDGMHRVVAAIRDDKEIIIAYVARHNGIPKTICEPHVVYDLLKAYHRKLNTDREGLIAALRFLKTSYANVEDLLRERFNKSGIPSDEMQQIIQEALRS</sequence>
<reference evidence="1 2" key="1">
    <citation type="journal article" date="2016" name="Nat. Commun.">
        <title>Thousands of microbial genomes shed light on interconnected biogeochemical processes in an aquifer system.</title>
        <authorList>
            <person name="Anantharaman K."/>
            <person name="Brown C.T."/>
            <person name="Hug L.A."/>
            <person name="Sharon I."/>
            <person name="Castelle C.J."/>
            <person name="Probst A.J."/>
            <person name="Thomas B.C."/>
            <person name="Singh A."/>
            <person name="Wilkins M.J."/>
            <person name="Karaoz U."/>
            <person name="Brodie E.L."/>
            <person name="Williams K.H."/>
            <person name="Hubbard S.S."/>
            <person name="Banfield J.F."/>
        </authorList>
    </citation>
    <scope>NUCLEOTIDE SEQUENCE [LARGE SCALE GENOMIC DNA]</scope>
</reference>
<dbReference type="EMBL" id="MHSW01000012">
    <property type="protein sequence ID" value="OHA52137.1"/>
    <property type="molecule type" value="Genomic_DNA"/>
</dbReference>
<proteinExistence type="predicted"/>
<name>A0A1G2PUY9_9BACT</name>
<evidence type="ECO:0000313" key="1">
    <source>
        <dbReference type="EMBL" id="OHA52137.1"/>
    </source>
</evidence>
<dbReference type="Proteomes" id="UP000176951">
    <property type="component" value="Unassembled WGS sequence"/>
</dbReference>
<gene>
    <name evidence="1" type="ORF">A3A97_04475</name>
</gene>
<dbReference type="SUPFAM" id="SSF110849">
    <property type="entry name" value="ParB/Sulfiredoxin"/>
    <property type="match status" value="1"/>
</dbReference>
<dbReference type="AlphaFoldDB" id="A0A1G2PUY9"/>
<dbReference type="InterPro" id="IPR036086">
    <property type="entry name" value="ParB/Sulfiredoxin_sf"/>
</dbReference>
<comment type="caution">
    <text evidence="1">The sequence shown here is derived from an EMBL/GenBank/DDBJ whole genome shotgun (WGS) entry which is preliminary data.</text>
</comment>